<comment type="caution">
    <text evidence="1">The sequence shown here is derived from an EMBL/GenBank/DDBJ whole genome shotgun (WGS) entry which is preliminary data.</text>
</comment>
<dbReference type="VEuPathDB" id="VectorBase:HLOH_058604"/>
<dbReference type="EMBL" id="JABSTR010000006">
    <property type="protein sequence ID" value="KAH9372607.1"/>
    <property type="molecule type" value="Genomic_DNA"/>
</dbReference>
<evidence type="ECO:0000313" key="2">
    <source>
        <dbReference type="Proteomes" id="UP000821853"/>
    </source>
</evidence>
<evidence type="ECO:0000313" key="1">
    <source>
        <dbReference type="EMBL" id="KAH9372607.1"/>
    </source>
</evidence>
<reference evidence="1 2" key="1">
    <citation type="journal article" date="2020" name="Cell">
        <title>Large-Scale Comparative Analyses of Tick Genomes Elucidate Their Genetic Diversity and Vector Capacities.</title>
        <authorList>
            <consortium name="Tick Genome and Microbiome Consortium (TIGMIC)"/>
            <person name="Jia N."/>
            <person name="Wang J."/>
            <person name="Shi W."/>
            <person name="Du L."/>
            <person name="Sun Y."/>
            <person name="Zhan W."/>
            <person name="Jiang J.F."/>
            <person name="Wang Q."/>
            <person name="Zhang B."/>
            <person name="Ji P."/>
            <person name="Bell-Sakyi L."/>
            <person name="Cui X.M."/>
            <person name="Yuan T.T."/>
            <person name="Jiang B.G."/>
            <person name="Yang W.F."/>
            <person name="Lam T.T."/>
            <person name="Chang Q.C."/>
            <person name="Ding S.J."/>
            <person name="Wang X.J."/>
            <person name="Zhu J.G."/>
            <person name="Ruan X.D."/>
            <person name="Zhao L."/>
            <person name="Wei J.T."/>
            <person name="Ye R.Z."/>
            <person name="Que T.C."/>
            <person name="Du C.H."/>
            <person name="Zhou Y.H."/>
            <person name="Cheng J.X."/>
            <person name="Dai P.F."/>
            <person name="Guo W.B."/>
            <person name="Han X.H."/>
            <person name="Huang E.J."/>
            <person name="Li L.F."/>
            <person name="Wei W."/>
            <person name="Gao Y.C."/>
            <person name="Liu J.Z."/>
            <person name="Shao H.Z."/>
            <person name="Wang X."/>
            <person name="Wang C.C."/>
            <person name="Yang T.C."/>
            <person name="Huo Q.B."/>
            <person name="Li W."/>
            <person name="Chen H.Y."/>
            <person name="Chen S.E."/>
            <person name="Zhou L.G."/>
            <person name="Ni X.B."/>
            <person name="Tian J.H."/>
            <person name="Sheng Y."/>
            <person name="Liu T."/>
            <person name="Pan Y.S."/>
            <person name="Xia L.Y."/>
            <person name="Li J."/>
            <person name="Zhao F."/>
            <person name="Cao W.C."/>
        </authorList>
    </citation>
    <scope>NUCLEOTIDE SEQUENCE [LARGE SCALE GENOMIC DNA]</scope>
    <source>
        <strain evidence="1">HaeL-2018</strain>
    </source>
</reference>
<accession>A0A9J6GCT3</accession>
<keyword evidence="2" id="KW-1185">Reference proteome</keyword>
<gene>
    <name evidence="1" type="ORF">HPB48_013546</name>
</gene>
<protein>
    <submittedName>
        <fullName evidence="1">Uncharacterized protein</fullName>
    </submittedName>
</protein>
<proteinExistence type="predicted"/>
<name>A0A9J6GCT3_HAELO</name>
<organism evidence="1 2">
    <name type="scientific">Haemaphysalis longicornis</name>
    <name type="common">Bush tick</name>
    <dbReference type="NCBI Taxonomy" id="44386"/>
    <lineage>
        <taxon>Eukaryota</taxon>
        <taxon>Metazoa</taxon>
        <taxon>Ecdysozoa</taxon>
        <taxon>Arthropoda</taxon>
        <taxon>Chelicerata</taxon>
        <taxon>Arachnida</taxon>
        <taxon>Acari</taxon>
        <taxon>Parasitiformes</taxon>
        <taxon>Ixodida</taxon>
        <taxon>Ixodoidea</taxon>
        <taxon>Ixodidae</taxon>
        <taxon>Haemaphysalinae</taxon>
        <taxon>Haemaphysalis</taxon>
    </lineage>
</organism>
<dbReference type="Proteomes" id="UP000821853">
    <property type="component" value="Chromosome 4"/>
</dbReference>
<dbReference type="AlphaFoldDB" id="A0A9J6GCT3"/>
<sequence length="90" mass="9963">MKAFDMGDTFMEDWTHDFRPEGQRGGVGGRHPCARYQRGDRYIVSQSQVCGEYSATGRQLCNAGRQGARSPGNSEYSGECLQALLPLDET</sequence>